<feature type="transmembrane region" description="Helical" evidence="1">
    <location>
        <begin position="224"/>
        <end position="243"/>
    </location>
</feature>
<name>A0A1F8BLF9_9BACT</name>
<dbReference type="Pfam" id="PF11847">
    <property type="entry name" value="GT-C_AftD"/>
    <property type="match status" value="1"/>
</dbReference>
<keyword evidence="1" id="KW-0472">Membrane</keyword>
<sequence>MKHYLILFVICISLVLIWFSKGLIFAGGEEGMPFYNLELTYRNYSYVWKDAEGGISNYSDILRVPSFYILQKLSSIGLSSVLIQGTFFLALMLIGTFSVFFLLQETVVKGALKVTKDTPSYKDISLIGSIFYLLNPFAMTQVWGRGLYMQYYPFALIPLFLLLFILALKTRNLIFVSLALVSSFILAGSYGHLSYVISLWGIIFAYLIYFCINNKSKEERTFSVKIFLLFVVGWIFTNLWWIMPFSSSINTFAQNYSDIEHSLGTLIGNSREIPLNGVLRLMHNGFVYKWKIYGESYLNLFFKLISWFIPIISLFALRSCKNIKSLNFYLVLFLITLFISLGSNPPLGWLFIILFKAIPQMVLYRNPFEKIGILLTIAYAPLFAVGLVELSKFISNKLKKSLDFLRITHISNLFILISMILIFGIHAWPMWKGVFAGGYVTNVWINVPKYYKQANNWLNEETGEFNLIHFPLAPGDGMKFIWPNYFQGVVPYDFLFDRPSISKNTFFNKIYYNVLLERFGKLEKGAFGPDPDISNSQLKTKDLYEGLQKLNVRYILLHKDVDPVIGNLGDYRLYEEILKKEENITKIINFGEIDIYEVTPPEKVDLIFTSQGKVDFEKINPTEYVATLKGVKKDDKLVLLTLYDPNWSLYVNGMVAADHNRYFSWANSWTLDKLGDYSVTIKYKPQENVQKGFRISIFLLSLLLFTTFIYRWKERSDKLPKNV</sequence>
<comment type="caution">
    <text evidence="3">The sequence shown here is derived from an EMBL/GenBank/DDBJ whole genome shotgun (WGS) entry which is preliminary data.</text>
</comment>
<organism evidence="3 4">
    <name type="scientific">Candidatus Woesebacteria bacterium RIFCSPLOWO2_01_FULL_39_25</name>
    <dbReference type="NCBI Taxonomy" id="1802521"/>
    <lineage>
        <taxon>Bacteria</taxon>
        <taxon>Candidatus Woeseibacteriota</taxon>
    </lineage>
</organism>
<dbReference type="STRING" id="1802521.A2893_04605"/>
<dbReference type="InterPro" id="IPR021798">
    <property type="entry name" value="AftD_N"/>
</dbReference>
<evidence type="ECO:0000313" key="4">
    <source>
        <dbReference type="Proteomes" id="UP000176725"/>
    </source>
</evidence>
<keyword evidence="1" id="KW-0812">Transmembrane</keyword>
<dbReference type="Proteomes" id="UP000176725">
    <property type="component" value="Unassembled WGS sequence"/>
</dbReference>
<keyword evidence="1" id="KW-1133">Transmembrane helix</keyword>
<feature type="transmembrane region" description="Helical" evidence="1">
    <location>
        <begin position="195"/>
        <end position="212"/>
    </location>
</feature>
<evidence type="ECO:0000256" key="1">
    <source>
        <dbReference type="SAM" id="Phobius"/>
    </source>
</evidence>
<evidence type="ECO:0000259" key="2">
    <source>
        <dbReference type="Pfam" id="PF11847"/>
    </source>
</evidence>
<feature type="transmembrane region" description="Helical" evidence="1">
    <location>
        <begin position="297"/>
        <end position="317"/>
    </location>
</feature>
<protein>
    <recommendedName>
        <fullName evidence="2">Alpha-(1-&gt;3)-arabinofuranosyltransferase N-terminal GT-C domain-containing protein</fullName>
    </recommendedName>
</protein>
<feature type="transmembrane region" description="Helical" evidence="1">
    <location>
        <begin position="173"/>
        <end position="189"/>
    </location>
</feature>
<feature type="transmembrane region" description="Helical" evidence="1">
    <location>
        <begin position="81"/>
        <end position="103"/>
    </location>
</feature>
<feature type="transmembrane region" description="Helical" evidence="1">
    <location>
        <begin position="150"/>
        <end position="168"/>
    </location>
</feature>
<feature type="transmembrane region" description="Helical" evidence="1">
    <location>
        <begin position="124"/>
        <end position="144"/>
    </location>
</feature>
<proteinExistence type="predicted"/>
<feature type="domain" description="Alpha-(1-&gt;3)-arabinofuranosyltransferase N-terminal GT-C" evidence="2">
    <location>
        <begin position="122"/>
        <end position="472"/>
    </location>
</feature>
<accession>A0A1F8BLF9</accession>
<feature type="transmembrane region" description="Helical" evidence="1">
    <location>
        <begin position="371"/>
        <end position="390"/>
    </location>
</feature>
<feature type="transmembrane region" description="Helical" evidence="1">
    <location>
        <begin position="410"/>
        <end position="431"/>
    </location>
</feature>
<dbReference type="GO" id="GO:0016740">
    <property type="term" value="F:transferase activity"/>
    <property type="evidence" value="ECO:0007669"/>
    <property type="project" value="InterPro"/>
</dbReference>
<gene>
    <name evidence="3" type="ORF">A2893_04605</name>
</gene>
<feature type="transmembrane region" description="Helical" evidence="1">
    <location>
        <begin position="692"/>
        <end position="712"/>
    </location>
</feature>
<reference evidence="3 4" key="1">
    <citation type="journal article" date="2016" name="Nat. Commun.">
        <title>Thousands of microbial genomes shed light on interconnected biogeochemical processes in an aquifer system.</title>
        <authorList>
            <person name="Anantharaman K."/>
            <person name="Brown C.T."/>
            <person name="Hug L.A."/>
            <person name="Sharon I."/>
            <person name="Castelle C.J."/>
            <person name="Probst A.J."/>
            <person name="Thomas B.C."/>
            <person name="Singh A."/>
            <person name="Wilkins M.J."/>
            <person name="Karaoz U."/>
            <person name="Brodie E.L."/>
            <person name="Williams K.H."/>
            <person name="Hubbard S.S."/>
            <person name="Banfield J.F."/>
        </authorList>
    </citation>
    <scope>NUCLEOTIDE SEQUENCE [LARGE SCALE GENOMIC DNA]</scope>
</reference>
<dbReference type="AlphaFoldDB" id="A0A1F8BLF9"/>
<dbReference type="EMBL" id="MGHH01000007">
    <property type="protein sequence ID" value="OGM64907.1"/>
    <property type="molecule type" value="Genomic_DNA"/>
</dbReference>
<feature type="transmembrane region" description="Helical" evidence="1">
    <location>
        <begin position="329"/>
        <end position="351"/>
    </location>
</feature>
<evidence type="ECO:0000313" key="3">
    <source>
        <dbReference type="EMBL" id="OGM64907.1"/>
    </source>
</evidence>